<dbReference type="InterPro" id="IPR054816">
    <property type="entry name" value="Lipoprotein_mollicutes-type_CS"/>
</dbReference>
<dbReference type="PROSITE" id="PS51257">
    <property type="entry name" value="PROKAR_LIPOPROTEIN"/>
    <property type="match status" value="1"/>
</dbReference>
<dbReference type="AlphaFoldDB" id="A0AB38GFH2"/>
<feature type="compositionally biased region" description="Basic and acidic residues" evidence="1">
    <location>
        <begin position="39"/>
        <end position="70"/>
    </location>
</feature>
<dbReference type="RefSeq" id="WP_020863075.1">
    <property type="nucleotide sequence ID" value="NZ_CP012387.1"/>
</dbReference>
<feature type="signal peptide" evidence="2">
    <location>
        <begin position="1"/>
        <end position="23"/>
    </location>
</feature>
<feature type="chain" id="PRO_5044299566" evidence="2">
    <location>
        <begin position="24"/>
        <end position="203"/>
    </location>
</feature>
<keyword evidence="2" id="KW-0732">Signal</keyword>
<protein>
    <submittedName>
        <fullName evidence="3">Lipoprotein</fullName>
    </submittedName>
</protein>
<dbReference type="NCBIfam" id="NF038029">
    <property type="entry name" value="LP_plasma"/>
    <property type="match status" value="1"/>
</dbReference>
<dbReference type="Proteomes" id="UP000290347">
    <property type="component" value="Chromosome"/>
</dbReference>
<dbReference type="EMBL" id="LS483515">
    <property type="protein sequence ID" value="SRX72159.1"/>
    <property type="molecule type" value="Genomic_DNA"/>
</dbReference>
<evidence type="ECO:0000313" key="3">
    <source>
        <dbReference type="EMBL" id="SRX72159.1"/>
    </source>
</evidence>
<evidence type="ECO:0000256" key="1">
    <source>
        <dbReference type="SAM" id="MobiDB-lite"/>
    </source>
</evidence>
<keyword evidence="3" id="KW-0449">Lipoprotein</keyword>
<reference evidence="3 4" key="1">
    <citation type="submission" date="2018-05" db="EMBL/GenBank/DDBJ databases">
        <authorList>
            <person name="Falquet L."/>
            <person name="Falquet L."/>
        </authorList>
    </citation>
    <scope>NUCLEOTIDE SEQUENCE [LARGE SCALE GENOMIC DNA]</scope>
    <source>
        <strain evidence="3 4">GM12</strain>
    </source>
</reference>
<feature type="region of interest" description="Disordered" evidence="1">
    <location>
        <begin position="25"/>
        <end position="71"/>
    </location>
</feature>
<gene>
    <name evidence="3" type="primary">vlcG</name>
    <name evidence="3" type="ORF">MMC68T_00898</name>
</gene>
<proteinExistence type="predicted"/>
<accession>A0AB38GFH2</accession>
<evidence type="ECO:0000313" key="4">
    <source>
        <dbReference type="Proteomes" id="UP000290347"/>
    </source>
</evidence>
<evidence type="ECO:0000256" key="2">
    <source>
        <dbReference type="SAM" id="SignalP"/>
    </source>
</evidence>
<sequence>MKKLLTILGSVGLVATTSAAVIACGDKTPQKTPGTNPTEETKKEEDKEKPKKDDEKTEDKEKMDFSKIDKNLGNLEPDNRNILSQDRIKEEIAKRMNVTKPDLQGLQVDYEKGTVKVTLPRFENKTIEFAFTSYLDLRKSFETSKNGKSFLDISKIKEEIAKRMNAKPEELQELSVDSNNNTGTVHSTKFTGTLTFKFNTEKK</sequence>
<name>A0AB38GFH2_MYCMC</name>
<organism evidence="3 4">
    <name type="scientific">Mycoplasma mycoides subsp. capri</name>
    <dbReference type="NCBI Taxonomy" id="40477"/>
    <lineage>
        <taxon>Bacteria</taxon>
        <taxon>Bacillati</taxon>
        <taxon>Mycoplasmatota</taxon>
        <taxon>Mollicutes</taxon>
        <taxon>Mycoplasmataceae</taxon>
        <taxon>Mycoplasma</taxon>
    </lineage>
</organism>